<gene>
    <name evidence="1" type="ORF">A0O28_0019770</name>
</gene>
<comment type="caution">
    <text evidence="1">The sequence shown here is derived from an EMBL/GenBank/DDBJ whole genome shotgun (WGS) entry which is preliminary data.</text>
</comment>
<evidence type="ECO:0000313" key="1">
    <source>
        <dbReference type="EMBL" id="OPB38871.1"/>
    </source>
</evidence>
<dbReference type="EMBL" id="LVVK01000020">
    <property type="protein sequence ID" value="OPB38871.1"/>
    <property type="molecule type" value="Genomic_DNA"/>
</dbReference>
<protein>
    <submittedName>
        <fullName evidence="1">Uncharacterized protein</fullName>
    </submittedName>
</protein>
<reference evidence="1 2" key="1">
    <citation type="submission" date="2016-04" db="EMBL/GenBank/DDBJ databases">
        <title>Multiple horizontal gene transfer events from other fungi enriched the ability of the initially mycotrophic fungus Trichoderma (Ascomycota) to feed on dead plant biomass.</title>
        <authorList>
            <person name="Atanasova L."/>
            <person name="Chenthamara K."/>
            <person name="Zhang J."/>
            <person name="Grujic M."/>
            <person name="Henrissat B."/>
            <person name="Kuo A."/>
            <person name="Aertz A."/>
            <person name="Salamov A."/>
            <person name="Lipzen A."/>
            <person name="Labutti K."/>
            <person name="Barry K."/>
            <person name="Miao Y."/>
            <person name="Rahimi M.J."/>
            <person name="Shen Q."/>
            <person name="Grigoriev I.V."/>
            <person name="Kubicek C.P."/>
            <person name="Druzhinina I.S."/>
        </authorList>
    </citation>
    <scope>NUCLEOTIDE SEQUENCE [LARGE SCALE GENOMIC DNA]</scope>
    <source>
        <strain evidence="1 2">NJAU 4742</strain>
    </source>
</reference>
<dbReference type="Proteomes" id="UP000191004">
    <property type="component" value="Unassembled WGS sequence"/>
</dbReference>
<keyword evidence="2" id="KW-1185">Reference proteome</keyword>
<accession>A0A1T3CCY3</accession>
<name>A0A1T3CCY3_9HYPO</name>
<dbReference type="AlphaFoldDB" id="A0A1T3CCY3"/>
<sequence length="93" mass="10483">MSVTLYNTTSSAFNFTGSKDHLHNPPQQISPGDEAEIRYTPGQPSVMWYIDEDRQGQIVVEVGNNTQGNKLWGEGAFSLREDGRPDYWVIVTH</sequence>
<organism evidence="1 2">
    <name type="scientific">Trichoderma guizhouense</name>
    <dbReference type="NCBI Taxonomy" id="1491466"/>
    <lineage>
        <taxon>Eukaryota</taxon>
        <taxon>Fungi</taxon>
        <taxon>Dikarya</taxon>
        <taxon>Ascomycota</taxon>
        <taxon>Pezizomycotina</taxon>
        <taxon>Sordariomycetes</taxon>
        <taxon>Hypocreomycetidae</taxon>
        <taxon>Hypocreales</taxon>
        <taxon>Hypocreaceae</taxon>
        <taxon>Trichoderma</taxon>
    </lineage>
</organism>
<evidence type="ECO:0000313" key="2">
    <source>
        <dbReference type="Proteomes" id="UP000191004"/>
    </source>
</evidence>
<proteinExistence type="predicted"/>